<keyword evidence="2" id="KW-1185">Reference proteome</keyword>
<protein>
    <submittedName>
        <fullName evidence="1">Uncharacterized protein</fullName>
    </submittedName>
</protein>
<evidence type="ECO:0000313" key="1">
    <source>
        <dbReference type="EMBL" id="MPC31674.1"/>
    </source>
</evidence>
<organism evidence="1 2">
    <name type="scientific">Portunus trituberculatus</name>
    <name type="common">Swimming crab</name>
    <name type="synonym">Neptunus trituberculatus</name>
    <dbReference type="NCBI Taxonomy" id="210409"/>
    <lineage>
        <taxon>Eukaryota</taxon>
        <taxon>Metazoa</taxon>
        <taxon>Ecdysozoa</taxon>
        <taxon>Arthropoda</taxon>
        <taxon>Crustacea</taxon>
        <taxon>Multicrustacea</taxon>
        <taxon>Malacostraca</taxon>
        <taxon>Eumalacostraca</taxon>
        <taxon>Eucarida</taxon>
        <taxon>Decapoda</taxon>
        <taxon>Pleocyemata</taxon>
        <taxon>Brachyura</taxon>
        <taxon>Eubrachyura</taxon>
        <taxon>Portunoidea</taxon>
        <taxon>Portunidae</taxon>
        <taxon>Portuninae</taxon>
        <taxon>Portunus</taxon>
    </lineage>
</organism>
<dbReference type="Proteomes" id="UP000324222">
    <property type="component" value="Unassembled WGS sequence"/>
</dbReference>
<dbReference type="EMBL" id="VSRR010002483">
    <property type="protein sequence ID" value="MPC31674.1"/>
    <property type="molecule type" value="Genomic_DNA"/>
</dbReference>
<name>A0A5B7EGL5_PORTR</name>
<accession>A0A5B7EGL5</accession>
<reference evidence="1 2" key="1">
    <citation type="submission" date="2019-05" db="EMBL/GenBank/DDBJ databases">
        <title>Another draft genome of Portunus trituberculatus and its Hox gene families provides insights of decapod evolution.</title>
        <authorList>
            <person name="Jeong J.-H."/>
            <person name="Song I."/>
            <person name="Kim S."/>
            <person name="Choi T."/>
            <person name="Kim D."/>
            <person name="Ryu S."/>
            <person name="Kim W."/>
        </authorList>
    </citation>
    <scope>NUCLEOTIDE SEQUENCE [LARGE SCALE GENOMIC DNA]</scope>
    <source>
        <tissue evidence="1">Muscle</tissue>
    </source>
</reference>
<dbReference type="AlphaFoldDB" id="A0A5B7EGL5"/>
<proteinExistence type="predicted"/>
<gene>
    <name evidence="1" type="ORF">E2C01_024971</name>
</gene>
<sequence length="82" mass="9364">MIVALMLEPFRHELGAFQKPCSFMLQTCLNPKKAYESDGIYPTVLKNCVSMLAPCLAKLFQLLSIDFYHFFLLEVSLHSACF</sequence>
<evidence type="ECO:0000313" key="2">
    <source>
        <dbReference type="Proteomes" id="UP000324222"/>
    </source>
</evidence>
<comment type="caution">
    <text evidence="1">The sequence shown here is derived from an EMBL/GenBank/DDBJ whole genome shotgun (WGS) entry which is preliminary data.</text>
</comment>